<dbReference type="AlphaFoldDB" id="A0A7C8LGF0"/>
<dbReference type="InterPro" id="IPR023430">
    <property type="entry name" value="Pept_HybD-like_dom_sf"/>
</dbReference>
<keyword evidence="1" id="KW-0645">Protease</keyword>
<protein>
    <submittedName>
        <fullName evidence="1">Spore protease YyaC</fullName>
    </submittedName>
</protein>
<reference evidence="1 2" key="1">
    <citation type="submission" date="2019-12" db="EMBL/GenBank/DDBJ databases">
        <title>Defluviitalea raffinosedens, isolated from a biogas fermenter, genome sequencing and characterization.</title>
        <authorList>
            <person name="Rettenmaier R."/>
            <person name="Schneider M."/>
            <person name="Neuhaus K."/>
            <person name="Liebl W."/>
            <person name="Zverlov V."/>
        </authorList>
    </citation>
    <scope>NUCLEOTIDE SEQUENCE [LARGE SCALE GENOMIC DNA]</scope>
    <source>
        <strain evidence="1 2">249c-K6</strain>
    </source>
</reference>
<keyword evidence="2" id="KW-1185">Reference proteome</keyword>
<dbReference type="Proteomes" id="UP000483018">
    <property type="component" value="Unassembled WGS sequence"/>
</dbReference>
<name>A0A7C8LGF0_9FIRM</name>
<dbReference type="Pfam" id="PF06866">
    <property type="entry name" value="DUF1256"/>
    <property type="match status" value="1"/>
</dbReference>
<dbReference type="GO" id="GO:0006508">
    <property type="term" value="P:proteolysis"/>
    <property type="evidence" value="ECO:0007669"/>
    <property type="project" value="UniProtKB-KW"/>
</dbReference>
<keyword evidence="1" id="KW-0378">Hydrolase</keyword>
<dbReference type="GO" id="GO:0008233">
    <property type="term" value="F:peptidase activity"/>
    <property type="evidence" value="ECO:0007669"/>
    <property type="project" value="UniProtKB-KW"/>
</dbReference>
<dbReference type="OrthoDB" id="9815953at2"/>
<evidence type="ECO:0000313" key="2">
    <source>
        <dbReference type="Proteomes" id="UP000483018"/>
    </source>
</evidence>
<dbReference type="InterPro" id="IPR009665">
    <property type="entry name" value="YyaC"/>
</dbReference>
<dbReference type="EMBL" id="WSLF01000002">
    <property type="protein sequence ID" value="KAE9636355.1"/>
    <property type="molecule type" value="Genomic_DNA"/>
</dbReference>
<evidence type="ECO:0000313" key="1">
    <source>
        <dbReference type="EMBL" id="KAE9636355.1"/>
    </source>
</evidence>
<accession>A0A7C8LGF0</accession>
<comment type="caution">
    <text evidence="1">The sequence shown here is derived from an EMBL/GenBank/DDBJ whole genome shotgun (WGS) entry which is preliminary data.</text>
</comment>
<proteinExistence type="predicted"/>
<dbReference type="NCBIfam" id="TIGR02841">
    <property type="entry name" value="spore_YyaC"/>
    <property type="match status" value="1"/>
</dbReference>
<dbReference type="SUPFAM" id="SSF53163">
    <property type="entry name" value="HybD-like"/>
    <property type="match status" value="1"/>
</dbReference>
<sequence>MFQQKQNPSPTYININSPYPFKEFSDAFYQYFAKKIPLYNGAVILCIGTDRATGDSLGPLIGYKLRHLSYPNIYVYGTLEHPVHAKNLGETVEMIHEKHPNALVIAIDACLGKMDHIGYITLGEGSIKPGAGVQKNLPPVGDIFITGIVNFSGFMEMLILQNTRLSLVMQMADIISSGIKYSLWRYYQLGKKLS</sequence>
<gene>
    <name evidence="1" type="primary">yyaC</name>
    <name evidence="1" type="ORF">GND95_03035</name>
</gene>
<organism evidence="1 2">
    <name type="scientific">Defluviitalea raffinosedens</name>
    <dbReference type="NCBI Taxonomy" id="1450156"/>
    <lineage>
        <taxon>Bacteria</taxon>
        <taxon>Bacillati</taxon>
        <taxon>Bacillota</taxon>
        <taxon>Clostridia</taxon>
        <taxon>Lachnospirales</taxon>
        <taxon>Defluviitaleaceae</taxon>
        <taxon>Defluviitalea</taxon>
    </lineage>
</organism>